<feature type="transmembrane region" description="Helical" evidence="1">
    <location>
        <begin position="220"/>
        <end position="240"/>
    </location>
</feature>
<proteinExistence type="predicted"/>
<dbReference type="Proteomes" id="UP000023152">
    <property type="component" value="Unassembled WGS sequence"/>
</dbReference>
<accession>X6LQG7</accession>
<sequence>MSTQNLKDLPIPLSDSKCILYKHELLICGDFKQRDYYSYHTLKDEYKFICEYPSDITVEGHCAVMTTTKSLCCLLENLNIKETSLVMNYVSVWSKNNRRNTFKKREQYNQWIHFTNDQNNTICIGRNEDDYRGVRAMIGYYKNNISMFNLNTFQCIKHDTLSTNDWTCHHCFVSKSKNGQEKNSEMILYMMNKVIFFNFINYLSVMILQKLTDMHTCISMTLPCSFVDVMVIFSTLLSYIQCINI</sequence>
<protein>
    <submittedName>
        <fullName evidence="2">Uncharacterized protein</fullName>
    </submittedName>
</protein>
<evidence type="ECO:0000313" key="3">
    <source>
        <dbReference type="Proteomes" id="UP000023152"/>
    </source>
</evidence>
<gene>
    <name evidence="2" type="ORF">RFI_34430</name>
</gene>
<organism evidence="2 3">
    <name type="scientific">Reticulomyxa filosa</name>
    <dbReference type="NCBI Taxonomy" id="46433"/>
    <lineage>
        <taxon>Eukaryota</taxon>
        <taxon>Sar</taxon>
        <taxon>Rhizaria</taxon>
        <taxon>Retaria</taxon>
        <taxon>Foraminifera</taxon>
        <taxon>Monothalamids</taxon>
        <taxon>Reticulomyxidae</taxon>
        <taxon>Reticulomyxa</taxon>
    </lineage>
</organism>
<keyword evidence="1" id="KW-0472">Membrane</keyword>
<feature type="transmembrane region" description="Helical" evidence="1">
    <location>
        <begin position="186"/>
        <end position="208"/>
    </location>
</feature>
<keyword evidence="1" id="KW-1133">Transmembrane helix</keyword>
<keyword evidence="3" id="KW-1185">Reference proteome</keyword>
<reference evidence="2 3" key="1">
    <citation type="journal article" date="2013" name="Curr. Biol.">
        <title>The Genome of the Foraminiferan Reticulomyxa filosa.</title>
        <authorList>
            <person name="Glockner G."/>
            <person name="Hulsmann N."/>
            <person name="Schleicher M."/>
            <person name="Noegel A.A."/>
            <person name="Eichinger L."/>
            <person name="Gallinger C."/>
            <person name="Pawlowski J."/>
            <person name="Sierra R."/>
            <person name="Euteneuer U."/>
            <person name="Pillet L."/>
            <person name="Moustafa A."/>
            <person name="Platzer M."/>
            <person name="Groth M."/>
            <person name="Szafranski K."/>
            <person name="Schliwa M."/>
        </authorList>
    </citation>
    <scope>NUCLEOTIDE SEQUENCE [LARGE SCALE GENOMIC DNA]</scope>
</reference>
<evidence type="ECO:0000313" key="2">
    <source>
        <dbReference type="EMBL" id="ETO02980.1"/>
    </source>
</evidence>
<comment type="caution">
    <text evidence="2">The sequence shown here is derived from an EMBL/GenBank/DDBJ whole genome shotgun (WGS) entry which is preliminary data.</text>
</comment>
<keyword evidence="1" id="KW-0812">Transmembrane</keyword>
<evidence type="ECO:0000256" key="1">
    <source>
        <dbReference type="SAM" id="Phobius"/>
    </source>
</evidence>
<dbReference type="AlphaFoldDB" id="X6LQG7"/>
<name>X6LQG7_RETFI</name>
<dbReference type="EMBL" id="ASPP01034446">
    <property type="protein sequence ID" value="ETO02980.1"/>
    <property type="molecule type" value="Genomic_DNA"/>
</dbReference>